<dbReference type="PANTHER" id="PTHR42973">
    <property type="entry name" value="BINDING OXIDOREDUCTASE, PUTATIVE (AFU_ORTHOLOGUE AFUA_1G17690)-RELATED"/>
    <property type="match status" value="1"/>
</dbReference>
<dbReference type="InterPro" id="IPR016169">
    <property type="entry name" value="FAD-bd_PCMH_sub2"/>
</dbReference>
<evidence type="ECO:0000259" key="6">
    <source>
        <dbReference type="Pfam" id="PF08031"/>
    </source>
</evidence>
<dbReference type="RefSeq" id="WP_146649194.1">
    <property type="nucleotide sequence ID" value="NZ_CP012333.1"/>
</dbReference>
<keyword evidence="5" id="KW-0560">Oxidoreductase</keyword>
<evidence type="ECO:0000256" key="2">
    <source>
        <dbReference type="ARBA" id="ARBA00005466"/>
    </source>
</evidence>
<dbReference type="Gene3D" id="3.40.462.20">
    <property type="match status" value="1"/>
</dbReference>
<dbReference type="AlphaFoldDB" id="A0A0K1PXD0"/>
<dbReference type="PANTHER" id="PTHR42973:SF39">
    <property type="entry name" value="FAD-BINDING PCMH-TYPE DOMAIN-CONTAINING PROTEIN"/>
    <property type="match status" value="1"/>
</dbReference>
<dbReference type="EMBL" id="CP012333">
    <property type="protein sequence ID" value="AKU98178.1"/>
    <property type="molecule type" value="Genomic_DNA"/>
</dbReference>
<dbReference type="GO" id="GO:0050660">
    <property type="term" value="F:flavin adenine dinucleotide binding"/>
    <property type="evidence" value="ECO:0007669"/>
    <property type="project" value="InterPro"/>
</dbReference>
<dbReference type="Pfam" id="PF08031">
    <property type="entry name" value="BBE"/>
    <property type="match status" value="1"/>
</dbReference>
<evidence type="ECO:0000256" key="4">
    <source>
        <dbReference type="ARBA" id="ARBA00022827"/>
    </source>
</evidence>
<dbReference type="InterPro" id="IPR036318">
    <property type="entry name" value="FAD-bd_PCMH-like_sf"/>
</dbReference>
<dbReference type="Proteomes" id="UP000064967">
    <property type="component" value="Chromosome"/>
</dbReference>
<keyword evidence="8" id="KW-1185">Reference proteome</keyword>
<dbReference type="Gene3D" id="3.30.465.10">
    <property type="match status" value="1"/>
</dbReference>
<reference evidence="7 8" key="1">
    <citation type="submission" date="2015-08" db="EMBL/GenBank/DDBJ databases">
        <authorList>
            <person name="Babu N.S."/>
            <person name="Beckwith C.J."/>
            <person name="Beseler K.G."/>
            <person name="Brison A."/>
            <person name="Carone J.V."/>
            <person name="Caskin T.P."/>
            <person name="Diamond M."/>
            <person name="Durham M.E."/>
            <person name="Foxe J.M."/>
            <person name="Go M."/>
            <person name="Henderson B.A."/>
            <person name="Jones I.B."/>
            <person name="McGettigan J.A."/>
            <person name="Micheletti S.J."/>
            <person name="Nasrallah M.E."/>
            <person name="Ortiz D."/>
            <person name="Piller C.R."/>
            <person name="Privatt S.R."/>
            <person name="Schneider S.L."/>
            <person name="Sharp S."/>
            <person name="Smith T.C."/>
            <person name="Stanton J.D."/>
            <person name="Ullery H.E."/>
            <person name="Wilson R.J."/>
            <person name="Serrano M.G."/>
            <person name="Buck G."/>
            <person name="Lee V."/>
            <person name="Wang Y."/>
            <person name="Carvalho R."/>
            <person name="Voegtly L."/>
            <person name="Shi R."/>
            <person name="Duckworth R."/>
            <person name="Johnson A."/>
            <person name="Loviza R."/>
            <person name="Walstead R."/>
            <person name="Shah Z."/>
            <person name="Kiflezghi M."/>
            <person name="Wade K."/>
            <person name="Ball S.L."/>
            <person name="Bradley K.W."/>
            <person name="Asai D.J."/>
            <person name="Bowman C.A."/>
            <person name="Russell D.A."/>
            <person name="Pope W.H."/>
            <person name="Jacobs-Sera D."/>
            <person name="Hendrix R.W."/>
            <person name="Hatfull G.F."/>
        </authorList>
    </citation>
    <scope>NUCLEOTIDE SEQUENCE [LARGE SCALE GENOMIC DNA]</scope>
    <source>
        <strain evidence="7 8">DSM 27648</strain>
    </source>
</reference>
<comment type="cofactor">
    <cofactor evidence="1">
        <name>FAD</name>
        <dbReference type="ChEBI" id="CHEBI:57692"/>
    </cofactor>
</comment>
<dbReference type="GO" id="GO:0016491">
    <property type="term" value="F:oxidoreductase activity"/>
    <property type="evidence" value="ECO:0007669"/>
    <property type="project" value="UniProtKB-KW"/>
</dbReference>
<evidence type="ECO:0000313" key="7">
    <source>
        <dbReference type="EMBL" id="AKU98178.1"/>
    </source>
</evidence>
<dbReference type="InterPro" id="IPR012951">
    <property type="entry name" value="BBE"/>
</dbReference>
<sequence>MSAANDPDLFWALRGGGGGNFGIVTSFRFAAPKAPSSVVVFSLQFPAGSATNVLGAWQSWLATLPNEAWSNCVVSAGSTPSIRVGGSFVGSKATIDSLLDDFVAKTHAQPTKRSVVEKSYIDAMRYFGGCSTKTLAQCHLASESAGGVLERQAFVASSRMLESPMSAPDQLTALLAKYSGMDVLFDSLGGKVAETPPDATAFPHRTALASVQVYKGTTAANRANATRQVGEVQTALASIVGGGAYINYIDPNQRDWGRASYKGNLEKLASVSRAYDPDGFFAFAQSVTAA</sequence>
<evidence type="ECO:0000256" key="3">
    <source>
        <dbReference type="ARBA" id="ARBA00022630"/>
    </source>
</evidence>
<organism evidence="7 8">
    <name type="scientific">Labilithrix luteola</name>
    <dbReference type="NCBI Taxonomy" id="1391654"/>
    <lineage>
        <taxon>Bacteria</taxon>
        <taxon>Pseudomonadati</taxon>
        <taxon>Myxococcota</taxon>
        <taxon>Polyangia</taxon>
        <taxon>Polyangiales</taxon>
        <taxon>Labilitrichaceae</taxon>
        <taxon>Labilithrix</taxon>
    </lineage>
</organism>
<evidence type="ECO:0000256" key="5">
    <source>
        <dbReference type="ARBA" id="ARBA00023002"/>
    </source>
</evidence>
<feature type="domain" description="Berberine/berberine-like" evidence="6">
    <location>
        <begin position="244"/>
        <end position="287"/>
    </location>
</feature>
<dbReference type="STRING" id="1391654.AKJ09_04842"/>
<dbReference type="InterPro" id="IPR050416">
    <property type="entry name" value="FAD-linked_Oxidoreductase"/>
</dbReference>
<comment type="similarity">
    <text evidence="2">Belongs to the oxygen-dependent FAD-linked oxidoreductase family.</text>
</comment>
<evidence type="ECO:0000256" key="1">
    <source>
        <dbReference type="ARBA" id="ARBA00001974"/>
    </source>
</evidence>
<protein>
    <submittedName>
        <fullName evidence="7">FAD-linked oxidoreductase family</fullName>
    </submittedName>
</protein>
<dbReference type="KEGG" id="llu:AKJ09_04842"/>
<dbReference type="SUPFAM" id="SSF56176">
    <property type="entry name" value="FAD-binding/transporter-associated domain-like"/>
    <property type="match status" value="1"/>
</dbReference>
<gene>
    <name evidence="7" type="ORF">AKJ09_04842</name>
</gene>
<proteinExistence type="inferred from homology"/>
<keyword evidence="4" id="KW-0274">FAD</keyword>
<accession>A0A0K1PXD0</accession>
<name>A0A0K1PXD0_9BACT</name>
<evidence type="ECO:0000313" key="8">
    <source>
        <dbReference type="Proteomes" id="UP000064967"/>
    </source>
</evidence>
<keyword evidence="3" id="KW-0285">Flavoprotein</keyword>
<dbReference type="PATRIC" id="fig|1391654.3.peg.4907"/>
<dbReference type="OrthoDB" id="9775082at2"/>